<dbReference type="RefSeq" id="WP_069947625.1">
    <property type="nucleotide sequence ID" value="NZ_CP014143.1"/>
</dbReference>
<dbReference type="KEGG" id="micc:AUP74_02241"/>
<sequence length="119" mass="13178">MTTLLNQVGGSRFVHETVAEFYSAIGQHLSEQDSHDHYKQQNRQAQFLNHALSETPEPVRSSRASFLARGLNPALFEALLEFLEARLAELGFSCQLSSALMESASNLYSDCDPDLSIAC</sequence>
<dbReference type="AlphaFoldDB" id="A0A1C9W935"/>
<dbReference type="InterPro" id="IPR009050">
    <property type="entry name" value="Globin-like_sf"/>
</dbReference>
<dbReference type="OrthoDB" id="5739082at2"/>
<accession>A0A1C9W935</accession>
<name>A0A1C9W935_9GAMM</name>
<dbReference type="EMBL" id="CP014143">
    <property type="protein sequence ID" value="AOS97650.1"/>
    <property type="molecule type" value="Genomic_DNA"/>
</dbReference>
<dbReference type="Gene3D" id="1.10.490.10">
    <property type="entry name" value="Globins"/>
    <property type="match status" value="1"/>
</dbReference>
<dbReference type="Proteomes" id="UP000095672">
    <property type="component" value="Chromosome"/>
</dbReference>
<organism evidence="1 2">
    <name type="scientific">Microbulbifer aggregans</name>
    <dbReference type="NCBI Taxonomy" id="1769779"/>
    <lineage>
        <taxon>Bacteria</taxon>
        <taxon>Pseudomonadati</taxon>
        <taxon>Pseudomonadota</taxon>
        <taxon>Gammaproteobacteria</taxon>
        <taxon>Cellvibrionales</taxon>
        <taxon>Microbulbiferaceae</taxon>
        <taxon>Microbulbifer</taxon>
    </lineage>
</organism>
<keyword evidence="2" id="KW-1185">Reference proteome</keyword>
<dbReference type="GO" id="GO:0019825">
    <property type="term" value="F:oxygen binding"/>
    <property type="evidence" value="ECO:0007669"/>
    <property type="project" value="InterPro"/>
</dbReference>
<dbReference type="STRING" id="1769779.AUP74_02241"/>
<evidence type="ECO:0000313" key="2">
    <source>
        <dbReference type="Proteomes" id="UP000095672"/>
    </source>
</evidence>
<evidence type="ECO:0000313" key="1">
    <source>
        <dbReference type="EMBL" id="AOS97650.1"/>
    </source>
</evidence>
<proteinExistence type="predicted"/>
<gene>
    <name evidence="1" type="ORF">AUP74_02241</name>
</gene>
<protein>
    <recommendedName>
        <fullName evidence="3">Group 1 truncated hemoglobin GlbN</fullName>
    </recommendedName>
</protein>
<evidence type="ECO:0008006" key="3">
    <source>
        <dbReference type="Google" id="ProtNLM"/>
    </source>
</evidence>
<dbReference type="InterPro" id="IPR012292">
    <property type="entry name" value="Globin/Proto"/>
</dbReference>
<dbReference type="SUPFAM" id="SSF46458">
    <property type="entry name" value="Globin-like"/>
    <property type="match status" value="1"/>
</dbReference>
<dbReference type="GO" id="GO:0020037">
    <property type="term" value="F:heme binding"/>
    <property type="evidence" value="ECO:0007669"/>
    <property type="project" value="InterPro"/>
</dbReference>
<dbReference type="PATRIC" id="fig|1769779.3.peg.2235"/>
<reference evidence="2" key="1">
    <citation type="submission" date="2016-01" db="EMBL/GenBank/DDBJ databases">
        <title>Complete genome sequence of Microbulbifer sp. CCB-MM1, a halophile isolated from Matang Mangrove Forest, Perak.</title>
        <authorList>
            <person name="Moh T.H."/>
            <person name="Dinesh B."/>
            <person name="Lau N.-S."/>
            <person name="Go F."/>
            <person name="Alexander Chong S.-C."/>
        </authorList>
    </citation>
    <scope>NUCLEOTIDE SEQUENCE [LARGE SCALE GENOMIC DNA]</scope>
    <source>
        <strain evidence="2">CCB-MM1</strain>
    </source>
</reference>